<name>A0A9P7E091_9AGAM</name>
<dbReference type="Gene3D" id="3.80.10.10">
    <property type="entry name" value="Ribonuclease Inhibitor"/>
    <property type="match status" value="1"/>
</dbReference>
<dbReference type="AlphaFoldDB" id="A0A9P7E091"/>
<proteinExistence type="predicted"/>
<comment type="caution">
    <text evidence="1">The sequence shown here is derived from an EMBL/GenBank/DDBJ whole genome shotgun (WGS) entry which is preliminary data.</text>
</comment>
<sequence>MRFSRLKEVLLPSFCISWLDDDALGTIVKSWLRFERLDLGTAHFWQTPPRITFRGLVTLLSSCPNLEHLGLVFDTRNVGPIQAERSGGVCNTNIRKFSVGCSPIEQPPQVALALSQILPCLMNIAIEPWAWGVDQEARRSKWRKALNCIRACAFTKQPDLCA</sequence>
<dbReference type="InterPro" id="IPR032675">
    <property type="entry name" value="LRR_dom_sf"/>
</dbReference>
<organism evidence="1 2">
    <name type="scientific">Suillus subaureus</name>
    <dbReference type="NCBI Taxonomy" id="48587"/>
    <lineage>
        <taxon>Eukaryota</taxon>
        <taxon>Fungi</taxon>
        <taxon>Dikarya</taxon>
        <taxon>Basidiomycota</taxon>
        <taxon>Agaricomycotina</taxon>
        <taxon>Agaricomycetes</taxon>
        <taxon>Agaricomycetidae</taxon>
        <taxon>Boletales</taxon>
        <taxon>Suillineae</taxon>
        <taxon>Suillaceae</taxon>
        <taxon>Suillus</taxon>
    </lineage>
</organism>
<accession>A0A9P7E091</accession>
<evidence type="ECO:0000313" key="2">
    <source>
        <dbReference type="Proteomes" id="UP000807769"/>
    </source>
</evidence>
<dbReference type="OrthoDB" id="2669171at2759"/>
<keyword evidence="2" id="KW-1185">Reference proteome</keyword>
<dbReference type="GeneID" id="64630899"/>
<gene>
    <name evidence="1" type="ORF">BJ212DRAFT_1387597</name>
</gene>
<evidence type="ECO:0008006" key="3">
    <source>
        <dbReference type="Google" id="ProtNLM"/>
    </source>
</evidence>
<evidence type="ECO:0000313" key="1">
    <source>
        <dbReference type="EMBL" id="KAG1807306.1"/>
    </source>
</evidence>
<dbReference type="EMBL" id="JABBWG010000044">
    <property type="protein sequence ID" value="KAG1807306.1"/>
    <property type="molecule type" value="Genomic_DNA"/>
</dbReference>
<reference evidence="1" key="1">
    <citation type="journal article" date="2020" name="New Phytol.">
        <title>Comparative genomics reveals dynamic genome evolution in host specialist ectomycorrhizal fungi.</title>
        <authorList>
            <person name="Lofgren L.A."/>
            <person name="Nguyen N.H."/>
            <person name="Vilgalys R."/>
            <person name="Ruytinx J."/>
            <person name="Liao H.L."/>
            <person name="Branco S."/>
            <person name="Kuo A."/>
            <person name="LaButti K."/>
            <person name="Lipzen A."/>
            <person name="Andreopoulos W."/>
            <person name="Pangilinan J."/>
            <person name="Riley R."/>
            <person name="Hundley H."/>
            <person name="Na H."/>
            <person name="Barry K."/>
            <person name="Grigoriev I.V."/>
            <person name="Stajich J.E."/>
            <person name="Kennedy P.G."/>
        </authorList>
    </citation>
    <scope>NUCLEOTIDE SEQUENCE</scope>
    <source>
        <strain evidence="1">MN1</strain>
    </source>
</reference>
<dbReference type="RefSeq" id="XP_041187975.1">
    <property type="nucleotide sequence ID" value="XM_041336883.1"/>
</dbReference>
<protein>
    <recommendedName>
        <fullName evidence="3">F-box domain-containing protein</fullName>
    </recommendedName>
</protein>
<dbReference type="Proteomes" id="UP000807769">
    <property type="component" value="Unassembled WGS sequence"/>
</dbReference>